<gene>
    <name evidence="1" type="ORF">SAMN02583745_00330</name>
</gene>
<accession>A0A1H9YU53</accession>
<keyword evidence="2" id="KW-1185">Reference proteome</keyword>
<dbReference type="EMBL" id="FOHV01000002">
    <property type="protein sequence ID" value="SES72090.1"/>
    <property type="molecule type" value="Genomic_DNA"/>
</dbReference>
<evidence type="ECO:0000313" key="2">
    <source>
        <dbReference type="Proteomes" id="UP000242642"/>
    </source>
</evidence>
<evidence type="ECO:0000313" key="1">
    <source>
        <dbReference type="EMBL" id="SES72090.1"/>
    </source>
</evidence>
<name>A0A1H9YU53_9GAMM</name>
<organism evidence="1 2">
    <name type="scientific">Thorsellia anophelis DSM 18579</name>
    <dbReference type="NCBI Taxonomy" id="1123402"/>
    <lineage>
        <taxon>Bacteria</taxon>
        <taxon>Pseudomonadati</taxon>
        <taxon>Pseudomonadota</taxon>
        <taxon>Gammaproteobacteria</taxon>
        <taxon>Enterobacterales</taxon>
        <taxon>Thorselliaceae</taxon>
        <taxon>Thorsellia</taxon>
    </lineage>
</organism>
<reference evidence="2" key="1">
    <citation type="submission" date="2016-10" db="EMBL/GenBank/DDBJ databases">
        <authorList>
            <person name="Varghese N."/>
            <person name="Submissions S."/>
        </authorList>
    </citation>
    <scope>NUCLEOTIDE SEQUENCE [LARGE SCALE GENOMIC DNA]</scope>
    <source>
        <strain evidence="2">DSM 18579</strain>
    </source>
</reference>
<protein>
    <submittedName>
        <fullName evidence="1">Uncharacterized protein</fullName>
    </submittedName>
</protein>
<dbReference type="STRING" id="1123402.SAMN02583745_00330"/>
<dbReference type="AlphaFoldDB" id="A0A1H9YU53"/>
<dbReference type="Proteomes" id="UP000242642">
    <property type="component" value="Unassembled WGS sequence"/>
</dbReference>
<dbReference type="RefSeq" id="WP_218139439.1">
    <property type="nucleotide sequence ID" value="NZ_FOHV01000002.1"/>
</dbReference>
<sequence length="56" mass="6685">MDYKYKEITDYHYDLFPPAVLNYEILINHLIDATDALARFDAILKTDLIRISFMLF</sequence>
<proteinExistence type="predicted"/>